<dbReference type="Proteomes" id="UP000887116">
    <property type="component" value="Unassembled WGS sequence"/>
</dbReference>
<evidence type="ECO:0000313" key="2">
    <source>
        <dbReference type="EMBL" id="GFQ71486.1"/>
    </source>
</evidence>
<protein>
    <submittedName>
        <fullName evidence="2">Uncharacterized protein</fullName>
    </submittedName>
</protein>
<evidence type="ECO:0000256" key="1">
    <source>
        <dbReference type="SAM" id="MobiDB-lite"/>
    </source>
</evidence>
<proteinExistence type="predicted"/>
<name>A0A8X6F720_TRICU</name>
<dbReference type="AlphaFoldDB" id="A0A8X6F720"/>
<accession>A0A8X6F720</accession>
<dbReference type="EMBL" id="BMAO01011119">
    <property type="protein sequence ID" value="GFQ71486.1"/>
    <property type="molecule type" value="Genomic_DNA"/>
</dbReference>
<organism evidence="2 3">
    <name type="scientific">Trichonephila clavata</name>
    <name type="common">Joro spider</name>
    <name type="synonym">Nephila clavata</name>
    <dbReference type="NCBI Taxonomy" id="2740835"/>
    <lineage>
        <taxon>Eukaryota</taxon>
        <taxon>Metazoa</taxon>
        <taxon>Ecdysozoa</taxon>
        <taxon>Arthropoda</taxon>
        <taxon>Chelicerata</taxon>
        <taxon>Arachnida</taxon>
        <taxon>Araneae</taxon>
        <taxon>Araneomorphae</taxon>
        <taxon>Entelegynae</taxon>
        <taxon>Araneoidea</taxon>
        <taxon>Nephilidae</taxon>
        <taxon>Trichonephila</taxon>
    </lineage>
</organism>
<keyword evidence="3" id="KW-1185">Reference proteome</keyword>
<feature type="region of interest" description="Disordered" evidence="1">
    <location>
        <begin position="144"/>
        <end position="165"/>
    </location>
</feature>
<evidence type="ECO:0000313" key="3">
    <source>
        <dbReference type="Proteomes" id="UP000887116"/>
    </source>
</evidence>
<comment type="caution">
    <text evidence="2">The sequence shown here is derived from an EMBL/GenBank/DDBJ whole genome shotgun (WGS) entry which is preliminary data.</text>
</comment>
<gene>
    <name evidence="2" type="primary">AVEN_65616_1</name>
    <name evidence="2" type="ORF">TNCT_396041</name>
</gene>
<dbReference type="OrthoDB" id="6460460at2759"/>
<sequence>MHPHSIAVLCTLFPDGIQRLLAEQNGNKNVVLWDTHAQRGPDKWRHLKWIVPIKVTGWKFIRCKIPFEGETYWTLYGDKKINFKESLQVFKDEMYVLSPKQQNVMNQIKEIKEKMQKERDDYWKPIVTDLKKELDVFNNEWKSKENERKAERNVLKSERDTFKAE</sequence>
<reference evidence="2" key="1">
    <citation type="submission" date="2020-07" db="EMBL/GenBank/DDBJ databases">
        <title>Multicomponent nature underlies the extraordinary mechanical properties of spider dragline silk.</title>
        <authorList>
            <person name="Kono N."/>
            <person name="Nakamura H."/>
            <person name="Mori M."/>
            <person name="Yoshida Y."/>
            <person name="Ohtoshi R."/>
            <person name="Malay A.D."/>
            <person name="Moran D.A.P."/>
            <person name="Tomita M."/>
            <person name="Numata K."/>
            <person name="Arakawa K."/>
        </authorList>
    </citation>
    <scope>NUCLEOTIDE SEQUENCE</scope>
</reference>